<dbReference type="SUPFAM" id="SSF52047">
    <property type="entry name" value="RNI-like"/>
    <property type="match status" value="1"/>
</dbReference>
<dbReference type="FunCoup" id="A0A2G5E7J3">
    <property type="interactions" value="131"/>
</dbReference>
<dbReference type="InParanoid" id="A0A2G5E7J3"/>
<name>A0A2G5E7J3_AQUCA</name>
<dbReference type="InterPro" id="IPR006553">
    <property type="entry name" value="Leu-rich_rpt_Cys-con_subtyp"/>
</dbReference>
<dbReference type="Proteomes" id="UP000230069">
    <property type="component" value="Unassembled WGS sequence"/>
</dbReference>
<dbReference type="PANTHER" id="PTHR13318">
    <property type="entry name" value="PARTNER OF PAIRED, ISOFORM B-RELATED"/>
    <property type="match status" value="1"/>
</dbReference>
<reference evidence="2 3" key="1">
    <citation type="submission" date="2017-09" db="EMBL/GenBank/DDBJ databases">
        <title>WGS assembly of Aquilegia coerulea Goldsmith.</title>
        <authorList>
            <person name="Hodges S."/>
            <person name="Kramer E."/>
            <person name="Nordborg M."/>
            <person name="Tomkins J."/>
            <person name="Borevitz J."/>
            <person name="Derieg N."/>
            <person name="Yan J."/>
            <person name="Mihaltcheva S."/>
            <person name="Hayes R.D."/>
            <person name="Rokhsar D."/>
        </authorList>
    </citation>
    <scope>NUCLEOTIDE SEQUENCE [LARGE SCALE GENOMIC DNA]</scope>
    <source>
        <strain evidence="3">cv. Goldsmith</strain>
    </source>
</reference>
<dbReference type="Pfam" id="PF00646">
    <property type="entry name" value="F-box"/>
    <property type="match status" value="1"/>
</dbReference>
<dbReference type="Gene3D" id="1.20.1280.50">
    <property type="match status" value="1"/>
</dbReference>
<dbReference type="InterPro" id="IPR036047">
    <property type="entry name" value="F-box-like_dom_sf"/>
</dbReference>
<dbReference type="AlphaFoldDB" id="A0A2G5E7J3"/>
<evidence type="ECO:0000259" key="1">
    <source>
        <dbReference type="Pfam" id="PF00646"/>
    </source>
</evidence>
<dbReference type="OrthoDB" id="550575at2759"/>
<protein>
    <recommendedName>
        <fullName evidence="1">F-box domain-containing protein</fullName>
    </recommendedName>
</protein>
<organism evidence="2 3">
    <name type="scientific">Aquilegia coerulea</name>
    <name type="common">Rocky mountain columbine</name>
    <dbReference type="NCBI Taxonomy" id="218851"/>
    <lineage>
        <taxon>Eukaryota</taxon>
        <taxon>Viridiplantae</taxon>
        <taxon>Streptophyta</taxon>
        <taxon>Embryophyta</taxon>
        <taxon>Tracheophyta</taxon>
        <taxon>Spermatophyta</taxon>
        <taxon>Magnoliopsida</taxon>
        <taxon>Ranunculales</taxon>
        <taxon>Ranunculaceae</taxon>
        <taxon>Thalictroideae</taxon>
        <taxon>Aquilegia</taxon>
    </lineage>
</organism>
<dbReference type="Gene3D" id="3.80.10.10">
    <property type="entry name" value="Ribonuclease Inhibitor"/>
    <property type="match status" value="1"/>
</dbReference>
<feature type="domain" description="F-box" evidence="1">
    <location>
        <begin position="5"/>
        <end position="34"/>
    </location>
</feature>
<accession>A0A2G5E7J3</accession>
<dbReference type="InterPro" id="IPR001810">
    <property type="entry name" value="F-box_dom"/>
</dbReference>
<dbReference type="STRING" id="218851.A0A2G5E7J3"/>
<dbReference type="GO" id="GO:0019005">
    <property type="term" value="C:SCF ubiquitin ligase complex"/>
    <property type="evidence" value="ECO:0007669"/>
    <property type="project" value="TreeGrafter"/>
</dbReference>
<sequence>MDNLLCDELIQEIFNHLPSSSSSSTSLVCKRWLHLYRTSKTTISLRITPNDNSLIPCLTSFLSLYPSLSSLSLISDCDKEPCFNISSNILICISSTCSNLRSLRFSSIPVSFSSLLFLSSSCKHLTSLTISSSLPTSFRWLSSLPFLKELCFTKFRNRDETEEFEFEFDENEEMGLEFNENYDVGMSSLSSKSSELPLESLYLSKIESGDRGLGWLWRNCSKLKRLGLRSCEGIGDGNSFNSFINCLKSLKELELRTCRTIVDGILFQLAEHCRSLSSLLLYDGGSREGLYRFFNQSESPLQKLDLRLPLDLGNNHLLAVAENFRGLISLRLQSCCLVPGEGLKTIGSPMSIELEELALINCDVVEREPGLLTTLGQNLKGLKKLDLSYNEMLVDKEFVSMLISCQNLVDIKLTGCKKLTHFAVVSMSKSCKFLENVDIMRTTIEAEAVELFILSSMKLRRVQVEERKLTDVAKKWASQKFIEIVT</sequence>
<dbReference type="EMBL" id="KZ305028">
    <property type="protein sequence ID" value="PIA51722.1"/>
    <property type="molecule type" value="Genomic_DNA"/>
</dbReference>
<dbReference type="InterPro" id="IPR032675">
    <property type="entry name" value="LRR_dom_sf"/>
</dbReference>
<gene>
    <name evidence="2" type="ORF">AQUCO_01100535v1</name>
</gene>
<dbReference type="SMART" id="SM00367">
    <property type="entry name" value="LRR_CC"/>
    <property type="match status" value="4"/>
</dbReference>
<dbReference type="GO" id="GO:0031146">
    <property type="term" value="P:SCF-dependent proteasomal ubiquitin-dependent protein catabolic process"/>
    <property type="evidence" value="ECO:0007669"/>
    <property type="project" value="TreeGrafter"/>
</dbReference>
<keyword evidence="3" id="KW-1185">Reference proteome</keyword>
<evidence type="ECO:0000313" key="2">
    <source>
        <dbReference type="EMBL" id="PIA51722.1"/>
    </source>
</evidence>
<dbReference type="SUPFAM" id="SSF81383">
    <property type="entry name" value="F-box domain"/>
    <property type="match status" value="1"/>
</dbReference>
<evidence type="ECO:0000313" key="3">
    <source>
        <dbReference type="Proteomes" id="UP000230069"/>
    </source>
</evidence>
<proteinExistence type="predicted"/>
<dbReference type="PANTHER" id="PTHR13318:SF77">
    <property type="entry name" value="F-BOX DOMAIN-CONTAINING PROTEIN"/>
    <property type="match status" value="1"/>
</dbReference>